<dbReference type="InterPro" id="IPR022047">
    <property type="entry name" value="Microcephalin-like"/>
</dbReference>
<evidence type="ECO:0000256" key="1">
    <source>
        <dbReference type="SAM" id="MobiDB-lite"/>
    </source>
</evidence>
<sequence length="540" mass="60849">MTSTPVEPSQILRGVVACLDIRTEDGDDVSQNFERALQSMGAKTRKTFSDSITHLIFKNGSPTTLRKARSKNINVVNLLWISRCKREGMRLEEKDFGIDSPQSLVVSSKRRRRSMEPGKVKALVLNGVEKQTDSNDDPTKRRKSYGIPRTVATTDETRRASEPRHRLSSLRESFGSRRESRDPARIRELSVWKTEDDNNTSMSSGSMPPDELDLLEMEEDEEAARENQLSKPHRSGLESYAESLDARNRATDPECQVQEEEIQTGPDREIKAQIKADFFVEEVDTPKPSRTSLGASTMPPLRRKRRSLGGSSRLSMGGIEEKPSLTIPVHAPSAQQPSSSSSTEIRALSSRIKRATELAERRPAIVLTSVDDRERAQCLAIIKRLGNFEIVDSVDERTTHVIVGRNRRTPSVMFGLLQGAWLIKIEWILDSGKLGKYQSEESYTTTEWFPRQLAARQGKSWFPSNVCICVLSTYKDESLILQLLHKSGAKVVDAAENADIIISKGKMNSDRIVVNENWLFHSIVEWRYLPTANYDMSKPS</sequence>
<feature type="compositionally biased region" description="Basic and acidic residues" evidence="1">
    <location>
        <begin position="155"/>
        <end position="165"/>
    </location>
</feature>
<dbReference type="PROSITE" id="PS50172">
    <property type="entry name" value="BRCT"/>
    <property type="match status" value="3"/>
</dbReference>
<dbReference type="CDD" id="cd17751">
    <property type="entry name" value="BRCT_microcephalin_rpt3"/>
    <property type="match status" value="1"/>
</dbReference>
<evidence type="ECO:0000313" key="3">
    <source>
        <dbReference type="EMBL" id="KAF7726418.1"/>
    </source>
</evidence>
<evidence type="ECO:0000313" key="4">
    <source>
        <dbReference type="Proteomes" id="UP000605846"/>
    </source>
</evidence>
<feature type="domain" description="BRCT" evidence="2">
    <location>
        <begin position="7"/>
        <end position="98"/>
    </location>
</feature>
<name>A0A8H7ETD9_9FUNG</name>
<dbReference type="InterPro" id="IPR036420">
    <property type="entry name" value="BRCT_dom_sf"/>
</dbReference>
<dbReference type="InterPro" id="IPR001357">
    <property type="entry name" value="BRCT_dom"/>
</dbReference>
<feature type="compositionally biased region" description="Acidic residues" evidence="1">
    <location>
        <begin position="210"/>
        <end position="223"/>
    </location>
</feature>
<feature type="compositionally biased region" description="Low complexity" evidence="1">
    <location>
        <begin position="308"/>
        <end position="318"/>
    </location>
</feature>
<feature type="compositionally biased region" description="Low complexity" evidence="1">
    <location>
        <begin position="331"/>
        <end position="342"/>
    </location>
</feature>
<comment type="caution">
    <text evidence="3">The sequence shown here is derived from an EMBL/GenBank/DDBJ whole genome shotgun (WGS) entry which is preliminary data.</text>
</comment>
<dbReference type="SMART" id="SM00292">
    <property type="entry name" value="BRCT"/>
    <property type="match status" value="2"/>
</dbReference>
<organism evidence="3 4">
    <name type="scientific">Apophysomyces ossiformis</name>
    <dbReference type="NCBI Taxonomy" id="679940"/>
    <lineage>
        <taxon>Eukaryota</taxon>
        <taxon>Fungi</taxon>
        <taxon>Fungi incertae sedis</taxon>
        <taxon>Mucoromycota</taxon>
        <taxon>Mucoromycotina</taxon>
        <taxon>Mucoromycetes</taxon>
        <taxon>Mucorales</taxon>
        <taxon>Mucorineae</taxon>
        <taxon>Mucoraceae</taxon>
        <taxon>Apophysomyces</taxon>
    </lineage>
</organism>
<dbReference type="EMBL" id="JABAYA010000079">
    <property type="protein sequence ID" value="KAF7726418.1"/>
    <property type="molecule type" value="Genomic_DNA"/>
</dbReference>
<dbReference type="PANTHER" id="PTHR14625">
    <property type="entry name" value="MICROCEPHALIN"/>
    <property type="match status" value="1"/>
</dbReference>
<dbReference type="Pfam" id="PF12738">
    <property type="entry name" value="PTCB-BRCT"/>
    <property type="match status" value="1"/>
</dbReference>
<dbReference type="OrthoDB" id="2384350at2759"/>
<dbReference type="GO" id="GO:0000278">
    <property type="term" value="P:mitotic cell cycle"/>
    <property type="evidence" value="ECO:0007669"/>
    <property type="project" value="TreeGrafter"/>
</dbReference>
<dbReference type="Proteomes" id="UP000605846">
    <property type="component" value="Unassembled WGS sequence"/>
</dbReference>
<dbReference type="AlphaFoldDB" id="A0A8H7ETD9"/>
<dbReference type="CDD" id="cd17716">
    <property type="entry name" value="BRCT_microcephalin_rpt1"/>
    <property type="match status" value="1"/>
</dbReference>
<proteinExistence type="predicted"/>
<accession>A0A8H7ETD9</accession>
<dbReference type="PANTHER" id="PTHR14625:SF3">
    <property type="entry name" value="MICROCEPHALIN"/>
    <property type="match status" value="1"/>
</dbReference>
<evidence type="ECO:0000259" key="2">
    <source>
        <dbReference type="PROSITE" id="PS50172"/>
    </source>
</evidence>
<feature type="region of interest" description="Disordered" evidence="1">
    <location>
        <begin position="125"/>
        <end position="267"/>
    </location>
</feature>
<keyword evidence="4" id="KW-1185">Reference proteome</keyword>
<dbReference type="Gene3D" id="3.40.50.10190">
    <property type="entry name" value="BRCT domain"/>
    <property type="match status" value="3"/>
</dbReference>
<protein>
    <recommendedName>
        <fullName evidence="2">BRCT domain-containing protein</fullName>
    </recommendedName>
</protein>
<feature type="compositionally biased region" description="Basic and acidic residues" evidence="1">
    <location>
        <begin position="130"/>
        <end position="139"/>
    </location>
</feature>
<reference evidence="3" key="1">
    <citation type="submission" date="2020-01" db="EMBL/GenBank/DDBJ databases">
        <title>Genome Sequencing of Three Apophysomyces-Like Fungal Strains Confirms a Novel Fungal Genus in the Mucoromycota with divergent Burkholderia-like Endosymbiotic Bacteria.</title>
        <authorList>
            <person name="Stajich J.E."/>
            <person name="Macias A.M."/>
            <person name="Carter-House D."/>
            <person name="Lovett B."/>
            <person name="Kasson L.R."/>
            <person name="Berry K."/>
            <person name="Grigoriev I."/>
            <person name="Chang Y."/>
            <person name="Spatafora J."/>
            <person name="Kasson M.T."/>
        </authorList>
    </citation>
    <scope>NUCLEOTIDE SEQUENCE</scope>
    <source>
        <strain evidence="3">NRRL A-21654</strain>
    </source>
</reference>
<feature type="domain" description="BRCT" evidence="2">
    <location>
        <begin position="354"/>
        <end position="445"/>
    </location>
</feature>
<dbReference type="Pfam" id="PF00533">
    <property type="entry name" value="BRCT"/>
    <property type="match status" value="1"/>
</dbReference>
<feature type="domain" description="BRCT" evidence="2">
    <location>
        <begin position="480"/>
        <end position="536"/>
    </location>
</feature>
<gene>
    <name evidence="3" type="ORF">EC973_008752</name>
</gene>
<feature type="region of interest" description="Disordered" evidence="1">
    <location>
        <begin position="283"/>
        <end position="345"/>
    </location>
</feature>
<feature type="compositionally biased region" description="Basic and acidic residues" evidence="1">
    <location>
        <begin position="174"/>
        <end position="196"/>
    </location>
</feature>
<dbReference type="SUPFAM" id="SSF52113">
    <property type="entry name" value="BRCT domain"/>
    <property type="match status" value="3"/>
</dbReference>
<dbReference type="CDD" id="cd17736">
    <property type="entry name" value="BRCT_microcephalin_rpt2"/>
    <property type="match status" value="1"/>
</dbReference>